<dbReference type="SUPFAM" id="SSF52540">
    <property type="entry name" value="P-loop containing nucleoside triphosphate hydrolases"/>
    <property type="match status" value="2"/>
</dbReference>
<name>A0ABW6MMV5_9ACTN</name>
<proteinExistence type="predicted"/>
<feature type="domain" description="ABC transporter" evidence="9">
    <location>
        <begin position="257"/>
        <end position="506"/>
    </location>
</feature>
<keyword evidence="5" id="KW-0547">Nucleotide-binding</keyword>
<dbReference type="InterPro" id="IPR027417">
    <property type="entry name" value="P-loop_NTPase"/>
</dbReference>
<keyword evidence="1" id="KW-0813">Transport</keyword>
<gene>
    <name evidence="10" type="ORF">ACFYNQ_51095</name>
</gene>
<keyword evidence="2" id="KW-1003">Cell membrane</keyword>
<dbReference type="Proteomes" id="UP001601303">
    <property type="component" value="Unassembled WGS sequence"/>
</dbReference>
<dbReference type="GO" id="GO:0005524">
    <property type="term" value="F:ATP binding"/>
    <property type="evidence" value="ECO:0007669"/>
    <property type="project" value="UniProtKB-KW"/>
</dbReference>
<dbReference type="PANTHER" id="PTHR43790">
    <property type="entry name" value="CARBOHYDRATE TRANSPORT ATP-BINDING PROTEIN MG119-RELATED"/>
    <property type="match status" value="1"/>
</dbReference>
<dbReference type="EMBL" id="JBIAHM010000041">
    <property type="protein sequence ID" value="MFE9606867.1"/>
    <property type="molecule type" value="Genomic_DNA"/>
</dbReference>
<keyword evidence="8" id="KW-0472">Membrane</keyword>
<dbReference type="PROSITE" id="PS50893">
    <property type="entry name" value="ABC_TRANSPORTER_2"/>
    <property type="match status" value="2"/>
</dbReference>
<dbReference type="RefSeq" id="WP_388115697.1">
    <property type="nucleotide sequence ID" value="NZ_JBIAHM010000041.1"/>
</dbReference>
<dbReference type="InterPro" id="IPR003593">
    <property type="entry name" value="AAA+_ATPase"/>
</dbReference>
<sequence length="514" mass="55798">MSAAQDELFTLKGVWKTYNGPLVLRDVDLTLRSGRVHALVGHNGSGKSTLIRIMAGAERAEPAGSAYLDGTPVDVNDSHSHHHRRLHFIHQGLNVIPHLSALENVALGTGYPTKLGIIRWRSHRERVREILHRIGADFDLDRPVSTLLPNQLVVVAIARAMAHWTDNRSVLVLDEATAALPAPEVEQLFTTVRRAADGGAAVLFVSHRLDEVTRFADDITVLRDGQVVMNAERHELTKATLLDALLGTQQHHTTAPVNRTRADKSGSTALRVRNLTTERIRGANLTIEAGEILGVAGLDGSGREQFADAVYGAIPRAAGEILLGGSAVPAQPRGSIKAGMGLVPADRPRAGVIPEMSVRVNETLPRLKHYRRATKLVDEPRERRDVSAYLESVHMTPRSSEKKIKLLSGGNQQKVVISRWLSHGVDVLLLDEPVQGIDVGAKEVIFDLVRNAARNGTAMVVCSAVDEDLAALCDRVVVFDRGAIVAELRAPDITVARIAAASHAFKSGTHDRRS</sequence>
<evidence type="ECO:0000259" key="9">
    <source>
        <dbReference type="PROSITE" id="PS50893"/>
    </source>
</evidence>
<dbReference type="PROSITE" id="PS00211">
    <property type="entry name" value="ABC_TRANSPORTER_1"/>
    <property type="match status" value="1"/>
</dbReference>
<keyword evidence="6 10" id="KW-0067">ATP-binding</keyword>
<evidence type="ECO:0000313" key="10">
    <source>
        <dbReference type="EMBL" id="MFE9606867.1"/>
    </source>
</evidence>
<evidence type="ECO:0000256" key="6">
    <source>
        <dbReference type="ARBA" id="ARBA00022840"/>
    </source>
</evidence>
<dbReference type="Gene3D" id="3.40.50.300">
    <property type="entry name" value="P-loop containing nucleotide triphosphate hydrolases"/>
    <property type="match status" value="2"/>
</dbReference>
<protein>
    <submittedName>
        <fullName evidence="10">Sugar ABC transporter ATP-binding protein</fullName>
    </submittedName>
</protein>
<accession>A0ABW6MMV5</accession>
<keyword evidence="3" id="KW-0762">Sugar transport</keyword>
<evidence type="ECO:0000256" key="4">
    <source>
        <dbReference type="ARBA" id="ARBA00022737"/>
    </source>
</evidence>
<dbReference type="CDD" id="cd03215">
    <property type="entry name" value="ABC_Carb_Monos_II"/>
    <property type="match status" value="1"/>
</dbReference>
<dbReference type="InterPro" id="IPR003439">
    <property type="entry name" value="ABC_transporter-like_ATP-bd"/>
</dbReference>
<comment type="caution">
    <text evidence="10">The sequence shown here is derived from an EMBL/GenBank/DDBJ whole genome shotgun (WGS) entry which is preliminary data.</text>
</comment>
<reference evidence="10 11" key="1">
    <citation type="submission" date="2024-10" db="EMBL/GenBank/DDBJ databases">
        <title>The Natural Products Discovery Center: Release of the First 8490 Sequenced Strains for Exploring Actinobacteria Biosynthetic Diversity.</title>
        <authorList>
            <person name="Kalkreuter E."/>
            <person name="Kautsar S.A."/>
            <person name="Yang D."/>
            <person name="Bader C.D."/>
            <person name="Teijaro C.N."/>
            <person name="Fluegel L."/>
            <person name="Davis C.M."/>
            <person name="Simpson J.R."/>
            <person name="Lauterbach L."/>
            <person name="Steele A.D."/>
            <person name="Gui C."/>
            <person name="Meng S."/>
            <person name="Li G."/>
            <person name="Viehrig K."/>
            <person name="Ye F."/>
            <person name="Su P."/>
            <person name="Kiefer A.F."/>
            <person name="Nichols A."/>
            <person name="Cepeda A.J."/>
            <person name="Yan W."/>
            <person name="Fan B."/>
            <person name="Jiang Y."/>
            <person name="Adhikari A."/>
            <person name="Zheng C.-J."/>
            <person name="Schuster L."/>
            <person name="Cowan T.M."/>
            <person name="Smanski M.J."/>
            <person name="Chevrette M.G."/>
            <person name="De Carvalho L.P.S."/>
            <person name="Shen B."/>
        </authorList>
    </citation>
    <scope>NUCLEOTIDE SEQUENCE [LARGE SCALE GENOMIC DNA]</scope>
    <source>
        <strain evidence="10 11">NPDC006488</strain>
    </source>
</reference>
<keyword evidence="11" id="KW-1185">Reference proteome</keyword>
<dbReference type="InterPro" id="IPR050107">
    <property type="entry name" value="ABC_carbohydrate_import_ATPase"/>
</dbReference>
<keyword evidence="4" id="KW-0677">Repeat</keyword>
<evidence type="ECO:0000256" key="5">
    <source>
        <dbReference type="ARBA" id="ARBA00022741"/>
    </source>
</evidence>
<evidence type="ECO:0000256" key="3">
    <source>
        <dbReference type="ARBA" id="ARBA00022597"/>
    </source>
</evidence>
<dbReference type="PANTHER" id="PTHR43790:SF3">
    <property type="entry name" value="D-ALLOSE IMPORT ATP-BINDING PROTEIN ALSA-RELATED"/>
    <property type="match status" value="1"/>
</dbReference>
<dbReference type="Pfam" id="PF00005">
    <property type="entry name" value="ABC_tran"/>
    <property type="match status" value="2"/>
</dbReference>
<dbReference type="SMART" id="SM00382">
    <property type="entry name" value="AAA"/>
    <property type="match status" value="2"/>
</dbReference>
<evidence type="ECO:0000256" key="1">
    <source>
        <dbReference type="ARBA" id="ARBA00022448"/>
    </source>
</evidence>
<keyword evidence="7" id="KW-1278">Translocase</keyword>
<dbReference type="InterPro" id="IPR017871">
    <property type="entry name" value="ABC_transporter-like_CS"/>
</dbReference>
<evidence type="ECO:0000313" key="11">
    <source>
        <dbReference type="Proteomes" id="UP001601303"/>
    </source>
</evidence>
<evidence type="ECO:0000256" key="8">
    <source>
        <dbReference type="ARBA" id="ARBA00023136"/>
    </source>
</evidence>
<feature type="domain" description="ABC transporter" evidence="9">
    <location>
        <begin position="9"/>
        <end position="249"/>
    </location>
</feature>
<evidence type="ECO:0000256" key="2">
    <source>
        <dbReference type="ARBA" id="ARBA00022475"/>
    </source>
</evidence>
<organism evidence="10 11">
    <name type="scientific">Streptomyces hokutonensis</name>
    <dbReference type="NCBI Taxonomy" id="1306990"/>
    <lineage>
        <taxon>Bacteria</taxon>
        <taxon>Bacillati</taxon>
        <taxon>Actinomycetota</taxon>
        <taxon>Actinomycetes</taxon>
        <taxon>Kitasatosporales</taxon>
        <taxon>Streptomycetaceae</taxon>
        <taxon>Streptomyces</taxon>
    </lineage>
</organism>
<evidence type="ECO:0000256" key="7">
    <source>
        <dbReference type="ARBA" id="ARBA00022967"/>
    </source>
</evidence>